<dbReference type="InterPro" id="IPR017853">
    <property type="entry name" value="GH"/>
</dbReference>
<dbReference type="PROSITE" id="PS01095">
    <property type="entry name" value="GH18_1"/>
    <property type="match status" value="1"/>
</dbReference>
<protein>
    <recommendedName>
        <fullName evidence="1">chitinase</fullName>
        <ecNumber evidence="1">3.2.1.14</ecNumber>
    </recommendedName>
</protein>
<dbReference type="GO" id="GO:0005576">
    <property type="term" value="C:extracellular region"/>
    <property type="evidence" value="ECO:0007669"/>
    <property type="project" value="InterPro"/>
</dbReference>
<dbReference type="SUPFAM" id="SSF51055">
    <property type="entry name" value="Carbohydrate binding domain"/>
    <property type="match status" value="1"/>
</dbReference>
<dbReference type="RefSeq" id="WP_112869226.1">
    <property type="nucleotide sequence ID" value="NZ_CP021781.1"/>
</dbReference>
<dbReference type="PROSITE" id="PS51910">
    <property type="entry name" value="GH18_2"/>
    <property type="match status" value="1"/>
</dbReference>
<evidence type="ECO:0000313" key="9">
    <source>
        <dbReference type="Proteomes" id="UP000251120"/>
    </source>
</evidence>
<dbReference type="PANTHER" id="PTHR45708:SF49">
    <property type="entry name" value="ENDOCHITINASE"/>
    <property type="match status" value="1"/>
</dbReference>
<dbReference type="KEGG" id="fad:CDH04_00850"/>
<dbReference type="InterPro" id="IPR003610">
    <property type="entry name" value="CBM5/12"/>
</dbReference>
<dbReference type="GO" id="GO:0008843">
    <property type="term" value="F:endochitinase activity"/>
    <property type="evidence" value="ECO:0007669"/>
    <property type="project" value="UniProtKB-EC"/>
</dbReference>
<keyword evidence="4 5" id="KW-0326">Glycosidase</keyword>
<dbReference type="Proteomes" id="UP000251120">
    <property type="component" value="Chromosome"/>
</dbReference>
<evidence type="ECO:0000256" key="5">
    <source>
        <dbReference type="RuleBase" id="RU000489"/>
    </source>
</evidence>
<dbReference type="GO" id="GO:0008061">
    <property type="term" value="F:chitin binding"/>
    <property type="evidence" value="ECO:0007669"/>
    <property type="project" value="InterPro"/>
</dbReference>
<dbReference type="EC" id="3.2.1.14" evidence="1"/>
<dbReference type="InterPro" id="IPR001223">
    <property type="entry name" value="Glyco_hydro18_cat"/>
</dbReference>
<dbReference type="InterPro" id="IPR011583">
    <property type="entry name" value="Chitinase_II/V-like_cat"/>
</dbReference>
<dbReference type="Gene3D" id="3.20.20.80">
    <property type="entry name" value="Glycosidases"/>
    <property type="match status" value="1"/>
</dbReference>
<reference evidence="8 10" key="2">
    <citation type="submission" date="2019-08" db="EMBL/GenBank/DDBJ databases">
        <title>Complete genome sequences of Francisella adeliensis (FSC1325 and FSC1326).</title>
        <authorList>
            <person name="Ohrman C."/>
            <person name="Uneklint I."/>
            <person name="Vallesi A."/>
            <person name="Karlsson L."/>
            <person name="Sjodin A."/>
        </authorList>
    </citation>
    <scope>NUCLEOTIDE SEQUENCE [LARGE SCALE GENOMIC DNA]</scope>
    <source>
        <strain evidence="8 10">FSC1325</strain>
    </source>
</reference>
<dbReference type="InterPro" id="IPR036573">
    <property type="entry name" value="CBM_sf_5/12"/>
</dbReference>
<evidence type="ECO:0000313" key="7">
    <source>
        <dbReference type="EMBL" id="AXA33051.1"/>
    </source>
</evidence>
<dbReference type="GO" id="GO:0030246">
    <property type="term" value="F:carbohydrate binding"/>
    <property type="evidence" value="ECO:0007669"/>
    <property type="project" value="InterPro"/>
</dbReference>
<keyword evidence="2 5" id="KW-0378">Hydrolase</keyword>
<dbReference type="Gene3D" id="2.10.10.20">
    <property type="entry name" value="Carbohydrate-binding module superfamily 5/12"/>
    <property type="match status" value="1"/>
</dbReference>
<dbReference type="PANTHER" id="PTHR45708">
    <property type="entry name" value="ENDOCHITINASE"/>
    <property type="match status" value="1"/>
</dbReference>
<organism evidence="7 9">
    <name type="scientific">Francisella adeliensis</name>
    <dbReference type="NCBI Taxonomy" id="2007306"/>
    <lineage>
        <taxon>Bacteria</taxon>
        <taxon>Pseudomonadati</taxon>
        <taxon>Pseudomonadota</taxon>
        <taxon>Gammaproteobacteria</taxon>
        <taxon>Thiotrichales</taxon>
        <taxon>Francisellaceae</taxon>
        <taxon>Francisella</taxon>
    </lineage>
</organism>
<accession>A0A2Z4XW28</accession>
<proteinExistence type="predicted"/>
<evidence type="ECO:0000256" key="1">
    <source>
        <dbReference type="ARBA" id="ARBA00012729"/>
    </source>
</evidence>
<dbReference type="SMART" id="SM00495">
    <property type="entry name" value="ChtBD3"/>
    <property type="match status" value="2"/>
</dbReference>
<evidence type="ECO:0000259" key="6">
    <source>
        <dbReference type="PROSITE" id="PS51910"/>
    </source>
</evidence>
<dbReference type="SUPFAM" id="SSF51445">
    <property type="entry name" value="(Trans)glycosidases"/>
    <property type="match status" value="1"/>
</dbReference>
<evidence type="ECO:0000256" key="4">
    <source>
        <dbReference type="ARBA" id="ARBA00023295"/>
    </source>
</evidence>
<sequence>MNYKKTLITGIMLTSISMGISADKGQWKVDGSYSQGDVVTNHGDKFKCLVAGWCSGGNTAYEPGVAANEWAWTTAWEKVGDGPTPTPTDHKITSSVSITGDDLPTGATIELVDPRGNSHKIVDGKVDLEYADGGTTYSIKVNGAEGSVSPNTVTIDENSANISLEYSQGAKPGPTPEPGKCDAIPDNVSEWTADKSSGYVNGDFVKYNDQIWENQKWWTSDTPGTSDFWTLCSEQSTASANVTVSGLPTDIDSFPITIDGKEYTVNPNSPEAIPLSAGSHEVKVASIASKDGQSQYIASKITPNPIEVTEETKDVQLNISFTKEEIPATTINLDLKVPADAKPRTQLYITIRNDNGFEDTQAVKEGSNAITVPSVGEYTLLADGYEVNDIKYSANPITVKDGKASTSTMTYKQNDLVFAGYMPVSWGSVNPTISQAADQGYNVAIAAFIKIDSGPVQFTDDHFLAYGGWNTPASDPSIIEDIKSDVAVAKAKNNLKYAIASVGGENNTFNPGTNADYDVLADKTVEFLKTYGFDGIDFDLEQVPQGVNEDSIATFIEKLRDRMPNIIITAAPQVNNVNGNLEYVNTGTQQVYNKALAAGMFDYMFVQEYNTGGNFVDKEGNMCAVGSEGCYDETGAGFIENSFYSLKKITPANTMIVAGQPATAAAAGAATIFHGADEAQPYKAMCESYKTLDGQAQYGGAMTWDITNDASNNYEFAGMISKVFNGEPC</sequence>
<evidence type="ECO:0000313" key="8">
    <source>
        <dbReference type="EMBL" id="QIW11278.1"/>
    </source>
</evidence>
<evidence type="ECO:0000313" key="10">
    <source>
        <dbReference type="Proteomes" id="UP000681131"/>
    </source>
</evidence>
<feature type="domain" description="GH18" evidence="6">
    <location>
        <begin position="416"/>
        <end position="727"/>
    </location>
</feature>
<gene>
    <name evidence="7" type="ORF">CDH04_00850</name>
    <name evidence="8" type="ORF">FZC43_00850</name>
</gene>
<evidence type="ECO:0000256" key="2">
    <source>
        <dbReference type="ARBA" id="ARBA00022801"/>
    </source>
</evidence>
<dbReference type="EMBL" id="CP043424">
    <property type="protein sequence ID" value="QIW11278.1"/>
    <property type="molecule type" value="Genomic_DNA"/>
</dbReference>
<dbReference type="OrthoDB" id="315328at2"/>
<dbReference type="SMART" id="SM00636">
    <property type="entry name" value="Glyco_18"/>
    <property type="match status" value="1"/>
</dbReference>
<dbReference type="AlphaFoldDB" id="A0A2Z4XW28"/>
<dbReference type="GO" id="GO:0005975">
    <property type="term" value="P:carbohydrate metabolic process"/>
    <property type="evidence" value="ECO:0007669"/>
    <property type="project" value="InterPro"/>
</dbReference>
<evidence type="ECO:0000256" key="3">
    <source>
        <dbReference type="ARBA" id="ARBA00023277"/>
    </source>
</evidence>
<dbReference type="InterPro" id="IPR050542">
    <property type="entry name" value="Glycosyl_Hydrlase18_Chitinase"/>
</dbReference>
<keyword evidence="10" id="KW-1185">Reference proteome</keyword>
<dbReference type="InterPro" id="IPR001579">
    <property type="entry name" value="Glyco_hydro_18_chit_AS"/>
</dbReference>
<dbReference type="Proteomes" id="UP000681131">
    <property type="component" value="Chromosome"/>
</dbReference>
<reference evidence="7 9" key="1">
    <citation type="submission" date="2017-06" db="EMBL/GenBank/DDBJ databases">
        <title>Complete genome of Francisella adeliensis.</title>
        <authorList>
            <person name="Vallesi A."/>
            <person name="Sjodin A."/>
        </authorList>
    </citation>
    <scope>NUCLEOTIDE SEQUENCE [LARGE SCALE GENOMIC DNA]</scope>
    <source>
        <strain evidence="7 9">FDC440</strain>
    </source>
</reference>
<name>A0A2Z4XW28_9GAMM</name>
<dbReference type="Pfam" id="PF00704">
    <property type="entry name" value="Glyco_hydro_18"/>
    <property type="match status" value="1"/>
</dbReference>
<dbReference type="EMBL" id="CP021781">
    <property type="protein sequence ID" value="AXA33051.1"/>
    <property type="molecule type" value="Genomic_DNA"/>
</dbReference>
<keyword evidence="3" id="KW-0119">Carbohydrate metabolism</keyword>